<dbReference type="EMBL" id="MK072295">
    <property type="protein sequence ID" value="AYV81696.1"/>
    <property type="molecule type" value="Genomic_DNA"/>
</dbReference>
<proteinExistence type="predicted"/>
<sequence>MQTPDKSQVEQHEAMMKKIFEEVKVKEYRQVLEKIDKEKKNGKRQYKYNYELHNNQVYGTRLQMLTDMLQGDDNFTVYSKVPHSNEMYGSDGKPVIPKSIKLLIKWS</sequence>
<organism evidence="1">
    <name type="scientific">Harvfovirus sp</name>
    <dbReference type="NCBI Taxonomy" id="2487768"/>
    <lineage>
        <taxon>Viruses</taxon>
        <taxon>Varidnaviria</taxon>
        <taxon>Bamfordvirae</taxon>
        <taxon>Nucleocytoviricota</taxon>
        <taxon>Megaviricetes</taxon>
        <taxon>Imitervirales</taxon>
        <taxon>Mimiviridae</taxon>
        <taxon>Klosneuvirinae</taxon>
    </lineage>
</organism>
<gene>
    <name evidence="1" type="ORF">Harvfovirus53_6</name>
</gene>
<accession>A0A3G5A3A3</accession>
<reference evidence="1" key="1">
    <citation type="submission" date="2018-10" db="EMBL/GenBank/DDBJ databases">
        <title>Hidden diversity of soil giant viruses.</title>
        <authorList>
            <person name="Schulz F."/>
            <person name="Alteio L."/>
            <person name="Goudeau D."/>
            <person name="Ryan E.M."/>
            <person name="Malmstrom R.R."/>
            <person name="Blanchard J."/>
            <person name="Woyke T."/>
        </authorList>
    </citation>
    <scope>NUCLEOTIDE SEQUENCE</scope>
    <source>
        <strain evidence="1">HAV1</strain>
    </source>
</reference>
<protein>
    <submittedName>
        <fullName evidence="1">Uncharacterized protein</fullName>
    </submittedName>
</protein>
<name>A0A3G5A3A3_9VIRU</name>
<evidence type="ECO:0000313" key="1">
    <source>
        <dbReference type="EMBL" id="AYV81696.1"/>
    </source>
</evidence>